<organism evidence="2 3">
    <name type="scientific">Trichinella pseudospiralis</name>
    <name type="common">Parasitic roundworm</name>
    <dbReference type="NCBI Taxonomy" id="6337"/>
    <lineage>
        <taxon>Eukaryota</taxon>
        <taxon>Metazoa</taxon>
        <taxon>Ecdysozoa</taxon>
        <taxon>Nematoda</taxon>
        <taxon>Enoplea</taxon>
        <taxon>Dorylaimia</taxon>
        <taxon>Trichinellida</taxon>
        <taxon>Trichinellidae</taxon>
        <taxon>Trichinella</taxon>
    </lineage>
</organism>
<comment type="caution">
    <text evidence="2">The sequence shown here is derived from an EMBL/GenBank/DDBJ whole genome shotgun (WGS) entry which is preliminary data.</text>
</comment>
<accession>A0A0V1ICU2</accession>
<keyword evidence="3" id="KW-1185">Reference proteome</keyword>
<proteinExistence type="predicted"/>
<dbReference type="Proteomes" id="UP000054805">
    <property type="component" value="Unassembled WGS sequence"/>
</dbReference>
<reference evidence="2 3" key="1">
    <citation type="submission" date="2015-01" db="EMBL/GenBank/DDBJ databases">
        <title>Evolution of Trichinella species and genotypes.</title>
        <authorList>
            <person name="Korhonen P.K."/>
            <person name="Edoardo P."/>
            <person name="Giuseppe L.R."/>
            <person name="Gasser R.B."/>
        </authorList>
    </citation>
    <scope>NUCLEOTIDE SEQUENCE [LARGE SCALE GENOMIC DNA]</scope>
    <source>
        <strain evidence="2">ISS588</strain>
    </source>
</reference>
<gene>
    <name evidence="2" type="ORF">T4B_14470</name>
</gene>
<feature type="region of interest" description="Disordered" evidence="1">
    <location>
        <begin position="1"/>
        <end position="21"/>
    </location>
</feature>
<dbReference type="AlphaFoldDB" id="A0A0V1ICU2"/>
<sequence length="112" mass="12211">MAMTASSFQEDGEKLSIKKSPGCSDLKNDPIIVTSRNGLCDQITGVTDRIAQGSTGVGFAQQVEVISFFLCKDFWTDRQLDSDGANDGVIHAKRPTKLEEKLFRNAIPGMKS</sequence>
<name>A0A0V1ICU2_TRIPS</name>
<protein>
    <submittedName>
        <fullName evidence="2">Uncharacterized protein</fullName>
    </submittedName>
</protein>
<dbReference type="EMBL" id="JYDS01000233">
    <property type="protein sequence ID" value="KRZ20646.1"/>
    <property type="molecule type" value="Genomic_DNA"/>
</dbReference>
<evidence type="ECO:0000313" key="2">
    <source>
        <dbReference type="EMBL" id="KRZ20646.1"/>
    </source>
</evidence>
<evidence type="ECO:0000256" key="1">
    <source>
        <dbReference type="SAM" id="MobiDB-lite"/>
    </source>
</evidence>
<evidence type="ECO:0000313" key="3">
    <source>
        <dbReference type="Proteomes" id="UP000054805"/>
    </source>
</evidence>